<name>A0A8X6SEE5_TRICX</name>
<protein>
    <submittedName>
        <fullName evidence="1">Uncharacterized protein</fullName>
    </submittedName>
</protein>
<comment type="caution">
    <text evidence="1">The sequence shown here is derived from an EMBL/GenBank/DDBJ whole genome shotgun (WGS) entry which is preliminary data.</text>
</comment>
<proteinExistence type="predicted"/>
<evidence type="ECO:0000313" key="2">
    <source>
        <dbReference type="Proteomes" id="UP000887159"/>
    </source>
</evidence>
<reference evidence="1" key="1">
    <citation type="submission" date="2020-08" db="EMBL/GenBank/DDBJ databases">
        <title>Multicomponent nature underlies the extraordinary mechanical properties of spider dragline silk.</title>
        <authorList>
            <person name="Kono N."/>
            <person name="Nakamura H."/>
            <person name="Mori M."/>
            <person name="Yoshida Y."/>
            <person name="Ohtoshi R."/>
            <person name="Malay A.D."/>
            <person name="Moran D.A.P."/>
            <person name="Tomita M."/>
            <person name="Numata K."/>
            <person name="Arakawa K."/>
        </authorList>
    </citation>
    <scope>NUCLEOTIDE SEQUENCE</scope>
</reference>
<accession>A0A8X6SEE5</accession>
<dbReference type="EMBL" id="BMAU01021309">
    <property type="protein sequence ID" value="GFY12074.1"/>
    <property type="molecule type" value="Genomic_DNA"/>
</dbReference>
<sequence length="66" mass="7917">MMEQNLTQHIVNRLEPQVFDYAEFRNPTTRAELLQVIVKFEERYSVRDTQGSSKNYSKRRDNGMHL</sequence>
<evidence type="ECO:0000313" key="1">
    <source>
        <dbReference type="EMBL" id="GFY12074.1"/>
    </source>
</evidence>
<dbReference type="Proteomes" id="UP000887159">
    <property type="component" value="Unassembled WGS sequence"/>
</dbReference>
<gene>
    <name evidence="1" type="ORF">TNCV_4975741</name>
</gene>
<keyword evidence="2" id="KW-1185">Reference proteome</keyword>
<dbReference type="AlphaFoldDB" id="A0A8X6SEE5"/>
<organism evidence="1 2">
    <name type="scientific">Trichonephila clavipes</name>
    <name type="common">Golden silk orbweaver</name>
    <name type="synonym">Nephila clavipes</name>
    <dbReference type="NCBI Taxonomy" id="2585209"/>
    <lineage>
        <taxon>Eukaryota</taxon>
        <taxon>Metazoa</taxon>
        <taxon>Ecdysozoa</taxon>
        <taxon>Arthropoda</taxon>
        <taxon>Chelicerata</taxon>
        <taxon>Arachnida</taxon>
        <taxon>Araneae</taxon>
        <taxon>Araneomorphae</taxon>
        <taxon>Entelegynae</taxon>
        <taxon>Araneoidea</taxon>
        <taxon>Nephilidae</taxon>
        <taxon>Trichonephila</taxon>
    </lineage>
</organism>